<dbReference type="PANTHER" id="PTHR33516:SF2">
    <property type="entry name" value="LEXA REPRESSOR-RELATED"/>
    <property type="match status" value="1"/>
</dbReference>
<feature type="domain" description="HTH cro/C1-type" evidence="1">
    <location>
        <begin position="11"/>
        <end position="65"/>
    </location>
</feature>
<keyword evidence="3" id="KW-1185">Reference proteome</keyword>
<dbReference type="HOGENOM" id="CLU_066192_1_1_9"/>
<dbReference type="Proteomes" id="UP000014127">
    <property type="component" value="Unassembled WGS sequence"/>
</dbReference>
<reference evidence="2 3" key="1">
    <citation type="submission" date="2013-03" db="EMBL/GenBank/DDBJ databases">
        <title>The Genome Sequence of Enterococcus dispar ATCC_51266 (Illumina only assembly).</title>
        <authorList>
            <consortium name="The Broad Institute Genomics Platform"/>
            <consortium name="The Broad Institute Genome Sequencing Center for Infectious Disease"/>
            <person name="Earl A."/>
            <person name="Russ C."/>
            <person name="Gilmore M."/>
            <person name="Surin D."/>
            <person name="Walker B."/>
            <person name="Young S."/>
            <person name="Zeng Q."/>
            <person name="Gargeya S."/>
            <person name="Fitzgerald M."/>
            <person name="Haas B."/>
            <person name="Abouelleil A."/>
            <person name="Allen A.W."/>
            <person name="Alvarado L."/>
            <person name="Arachchi H.M."/>
            <person name="Berlin A.M."/>
            <person name="Chapman S.B."/>
            <person name="Gainer-Dewar J."/>
            <person name="Goldberg J."/>
            <person name="Griggs A."/>
            <person name="Gujja S."/>
            <person name="Hansen M."/>
            <person name="Howarth C."/>
            <person name="Imamovic A."/>
            <person name="Ireland A."/>
            <person name="Larimer J."/>
            <person name="McCowan C."/>
            <person name="Murphy C."/>
            <person name="Pearson M."/>
            <person name="Poon T.W."/>
            <person name="Priest M."/>
            <person name="Roberts A."/>
            <person name="Saif S."/>
            <person name="Shea T."/>
            <person name="Sisk P."/>
            <person name="Sykes S."/>
            <person name="Wortman J."/>
            <person name="Nusbaum C."/>
            <person name="Birren B."/>
        </authorList>
    </citation>
    <scope>NUCLEOTIDE SEQUENCE [LARGE SCALE GENOMIC DNA]</scope>
    <source>
        <strain evidence="2 3">ATCC 51266</strain>
    </source>
</reference>
<dbReference type="PANTHER" id="PTHR33516">
    <property type="entry name" value="LEXA REPRESSOR"/>
    <property type="match status" value="1"/>
</dbReference>
<comment type="caution">
    <text evidence="2">The sequence shown here is derived from an EMBL/GenBank/DDBJ whole genome shotgun (WGS) entry which is preliminary data.</text>
</comment>
<dbReference type="InterPro" id="IPR036286">
    <property type="entry name" value="LexA/Signal_pep-like_sf"/>
</dbReference>
<gene>
    <name evidence="2" type="ORF">OMK_01146</name>
</gene>
<sequence length="208" mass="22994">MRTNEEIMNLLDELKDEKDLSISEIARRVGMAKSGVSRYFNRSREFPLNKVDDFAKAFNVPPEYILGIDFDKPSNLVFMEEIIEIPVLGQIAAGAPILAEQNIEEYIPMVKSCLPSGNNIALNINGNSMAPGIPNGSQVVIRLQSDVEDGEIAAVQVNGDTEATLKRVKRQNGLLILIPDNPEYEPIVVTKDMPARIIGKAVKVIYDL</sequence>
<dbReference type="PATRIC" id="fig|1139219.3.peg.1105"/>
<proteinExistence type="predicted"/>
<dbReference type="InterPro" id="IPR001387">
    <property type="entry name" value="Cro/C1-type_HTH"/>
</dbReference>
<dbReference type="GO" id="GO:0003677">
    <property type="term" value="F:DNA binding"/>
    <property type="evidence" value="ECO:0007669"/>
    <property type="project" value="InterPro"/>
</dbReference>
<evidence type="ECO:0000313" key="2">
    <source>
        <dbReference type="EMBL" id="EOT42785.1"/>
    </source>
</evidence>
<dbReference type="eggNOG" id="COG1974">
    <property type="taxonomic scope" value="Bacteria"/>
</dbReference>
<dbReference type="SMART" id="SM00530">
    <property type="entry name" value="HTH_XRE"/>
    <property type="match status" value="1"/>
</dbReference>
<dbReference type="InterPro" id="IPR015927">
    <property type="entry name" value="Peptidase_S24_S26A/B/C"/>
</dbReference>
<organism evidence="2 3">
    <name type="scientific">Enterococcus dispar ATCC 51266</name>
    <dbReference type="NCBI Taxonomy" id="1139219"/>
    <lineage>
        <taxon>Bacteria</taxon>
        <taxon>Bacillati</taxon>
        <taxon>Bacillota</taxon>
        <taxon>Bacilli</taxon>
        <taxon>Lactobacillales</taxon>
        <taxon>Enterococcaceae</taxon>
        <taxon>Enterococcus</taxon>
    </lineage>
</organism>
<dbReference type="OrthoDB" id="2475196at2"/>
<protein>
    <recommendedName>
        <fullName evidence="1">HTH cro/C1-type domain-containing protein</fullName>
    </recommendedName>
</protein>
<dbReference type="CDD" id="cd00093">
    <property type="entry name" value="HTH_XRE"/>
    <property type="match status" value="1"/>
</dbReference>
<dbReference type="SUPFAM" id="SSF51306">
    <property type="entry name" value="LexA/Signal peptidase"/>
    <property type="match status" value="1"/>
</dbReference>
<dbReference type="InterPro" id="IPR039418">
    <property type="entry name" value="LexA-like"/>
</dbReference>
<dbReference type="STRING" id="44009.RV01_GL001582"/>
<name>S0KP38_9ENTE</name>
<dbReference type="EMBL" id="AHYR01000004">
    <property type="protein sequence ID" value="EOT42785.1"/>
    <property type="molecule type" value="Genomic_DNA"/>
</dbReference>
<dbReference type="SUPFAM" id="SSF47413">
    <property type="entry name" value="lambda repressor-like DNA-binding domains"/>
    <property type="match status" value="1"/>
</dbReference>
<dbReference type="Gene3D" id="1.10.260.40">
    <property type="entry name" value="lambda repressor-like DNA-binding domains"/>
    <property type="match status" value="1"/>
</dbReference>
<accession>S0KP38</accession>
<dbReference type="CDD" id="cd06529">
    <property type="entry name" value="S24_LexA-like"/>
    <property type="match status" value="1"/>
</dbReference>
<dbReference type="Pfam" id="PF01381">
    <property type="entry name" value="HTH_3"/>
    <property type="match status" value="1"/>
</dbReference>
<dbReference type="InterPro" id="IPR050077">
    <property type="entry name" value="LexA_repressor"/>
</dbReference>
<evidence type="ECO:0000259" key="1">
    <source>
        <dbReference type="PROSITE" id="PS50943"/>
    </source>
</evidence>
<dbReference type="InterPro" id="IPR010982">
    <property type="entry name" value="Lambda_DNA-bd_dom_sf"/>
</dbReference>
<dbReference type="Gene3D" id="2.10.109.10">
    <property type="entry name" value="Umud Fragment, subunit A"/>
    <property type="match status" value="1"/>
</dbReference>
<dbReference type="PROSITE" id="PS50943">
    <property type="entry name" value="HTH_CROC1"/>
    <property type="match status" value="1"/>
</dbReference>
<evidence type="ECO:0000313" key="3">
    <source>
        <dbReference type="Proteomes" id="UP000014127"/>
    </source>
</evidence>
<dbReference type="Pfam" id="PF00717">
    <property type="entry name" value="Peptidase_S24"/>
    <property type="match status" value="1"/>
</dbReference>
<dbReference type="AlphaFoldDB" id="S0KP38"/>